<dbReference type="GeneID" id="102382838"/>
<feature type="region of interest" description="Disordered" evidence="6">
    <location>
        <begin position="95"/>
        <end position="116"/>
    </location>
</feature>
<keyword evidence="2" id="KW-0677">Repeat</keyword>
<dbReference type="SUPFAM" id="SSF48403">
    <property type="entry name" value="Ankyrin repeat"/>
    <property type="match status" value="1"/>
</dbReference>
<dbReference type="Pfam" id="PF12796">
    <property type="entry name" value="Ank_2"/>
    <property type="match status" value="1"/>
</dbReference>
<dbReference type="PROSITE" id="PS50088">
    <property type="entry name" value="ANK_REPEAT"/>
    <property type="match status" value="2"/>
</dbReference>
<keyword evidence="4" id="KW-0539">Nucleus</keyword>
<dbReference type="PRINTS" id="PR01415">
    <property type="entry name" value="ANKYRIN"/>
</dbReference>
<evidence type="ECO:0000256" key="4">
    <source>
        <dbReference type="ARBA" id="ARBA00023242"/>
    </source>
</evidence>
<protein>
    <submittedName>
        <fullName evidence="8">Ankyrin repeat domain-containing protein 2</fullName>
    </submittedName>
</protein>
<evidence type="ECO:0000256" key="3">
    <source>
        <dbReference type="ARBA" id="ARBA00023043"/>
    </source>
</evidence>
<dbReference type="Proteomes" id="UP000189705">
    <property type="component" value="Unplaced"/>
</dbReference>
<evidence type="ECO:0000313" key="7">
    <source>
        <dbReference type="Proteomes" id="UP000189705"/>
    </source>
</evidence>
<dbReference type="GO" id="GO:0005634">
    <property type="term" value="C:nucleus"/>
    <property type="evidence" value="ECO:0007669"/>
    <property type="project" value="UniProtKB-SubCell"/>
</dbReference>
<dbReference type="OrthoDB" id="426293at2759"/>
<reference evidence="8" key="1">
    <citation type="submission" date="2025-08" db="UniProtKB">
        <authorList>
            <consortium name="RefSeq"/>
        </authorList>
    </citation>
    <scope>IDENTIFICATION</scope>
</reference>
<dbReference type="CTD" id="26287"/>
<dbReference type="GO" id="GO:0006357">
    <property type="term" value="P:regulation of transcription by RNA polymerase II"/>
    <property type="evidence" value="ECO:0007669"/>
    <property type="project" value="TreeGrafter"/>
</dbReference>
<sequence>MEATVEQDLKWATELIDQRLAQEEAAKQSSPGQLPALVRMEVQELEDEKHRGALPLGIAVLKGKERVRRSSVDLRREIIDVGGIQHLIELRKQRRRRREERAATPEPAPEPEPEDLDAAVVPEMFLRAAVRGQLRLVEKFLADGGSPDTWGHLAVVKLLQDHGANLNLVDKLLSTPLHVATRTGHADIAEHLIHVGVAINAVDREGDTALHDAARLNRYKIIKMLLLYGADMLAKNLAGKTPMDLVQLWQTDTRQALETPEQSRVEVETEAPA</sequence>
<dbReference type="PANTHER" id="PTHR24126">
    <property type="entry name" value="ANKYRIN REPEAT, PH AND SEC7 DOMAIN CONTAINING PROTEIN SECG-RELATED"/>
    <property type="match status" value="1"/>
</dbReference>
<proteinExistence type="predicted"/>
<dbReference type="Gene3D" id="1.25.40.20">
    <property type="entry name" value="Ankyrin repeat-containing domain"/>
    <property type="match status" value="1"/>
</dbReference>
<keyword evidence="3 5" id="KW-0040">ANK repeat</keyword>
<dbReference type="GO" id="GO:0005737">
    <property type="term" value="C:cytoplasm"/>
    <property type="evidence" value="ECO:0007669"/>
    <property type="project" value="UniProtKB-ARBA"/>
</dbReference>
<dbReference type="InterPro" id="IPR002110">
    <property type="entry name" value="Ankyrin_rpt"/>
</dbReference>
<dbReference type="InParanoid" id="A0A1U8DG50"/>
<dbReference type="FunFam" id="1.25.40.20:FF:000093">
    <property type="entry name" value="ankyrin repeat domain-containing protein 2"/>
    <property type="match status" value="1"/>
</dbReference>
<comment type="subcellular location">
    <subcellularLocation>
        <location evidence="1">Nucleus</location>
    </subcellularLocation>
</comment>
<dbReference type="STRING" id="38654.A0A1U8DG50"/>
<gene>
    <name evidence="8" type="primary">ANKRD2</name>
</gene>
<dbReference type="GO" id="GO:0061629">
    <property type="term" value="F:RNA polymerase II-specific DNA-binding transcription factor binding"/>
    <property type="evidence" value="ECO:0007669"/>
    <property type="project" value="TreeGrafter"/>
</dbReference>
<dbReference type="PROSITE" id="PS50297">
    <property type="entry name" value="ANK_REP_REGION"/>
    <property type="match status" value="2"/>
</dbReference>
<evidence type="ECO:0000256" key="1">
    <source>
        <dbReference type="ARBA" id="ARBA00004123"/>
    </source>
</evidence>
<dbReference type="SMART" id="SM00248">
    <property type="entry name" value="ANK"/>
    <property type="match status" value="3"/>
</dbReference>
<evidence type="ECO:0000256" key="2">
    <source>
        <dbReference type="ARBA" id="ARBA00022737"/>
    </source>
</evidence>
<dbReference type="KEGG" id="asn:102382838"/>
<keyword evidence="7" id="KW-1185">Reference proteome</keyword>
<dbReference type="RefSeq" id="XP_014380233.1">
    <property type="nucleotide sequence ID" value="XM_014524747.2"/>
</dbReference>
<organism evidence="7 8">
    <name type="scientific">Alligator sinensis</name>
    <name type="common">Chinese alligator</name>
    <dbReference type="NCBI Taxonomy" id="38654"/>
    <lineage>
        <taxon>Eukaryota</taxon>
        <taxon>Metazoa</taxon>
        <taxon>Chordata</taxon>
        <taxon>Craniata</taxon>
        <taxon>Vertebrata</taxon>
        <taxon>Euteleostomi</taxon>
        <taxon>Archelosauria</taxon>
        <taxon>Archosauria</taxon>
        <taxon>Crocodylia</taxon>
        <taxon>Alligatoridae</taxon>
        <taxon>Alligatorinae</taxon>
        <taxon>Alligator</taxon>
    </lineage>
</organism>
<evidence type="ECO:0000256" key="5">
    <source>
        <dbReference type="PROSITE-ProRule" id="PRU00023"/>
    </source>
</evidence>
<evidence type="ECO:0000256" key="6">
    <source>
        <dbReference type="SAM" id="MobiDB-lite"/>
    </source>
</evidence>
<dbReference type="eggNOG" id="KOG0504">
    <property type="taxonomic scope" value="Eukaryota"/>
</dbReference>
<feature type="repeat" description="ANK" evidence="5">
    <location>
        <begin position="172"/>
        <end position="204"/>
    </location>
</feature>
<dbReference type="PANTHER" id="PTHR24126:SF3">
    <property type="entry name" value="ANKYRIN REPEAT DOMAIN-CONTAINING PROTEIN 2"/>
    <property type="match status" value="1"/>
</dbReference>
<name>A0A1U8DG50_ALLSI</name>
<accession>A0A1U8DG50</accession>
<dbReference type="AlphaFoldDB" id="A0A1U8DG50"/>
<evidence type="ECO:0000313" key="8">
    <source>
        <dbReference type="RefSeq" id="XP_014380233.1"/>
    </source>
</evidence>
<dbReference type="InterPro" id="IPR036770">
    <property type="entry name" value="Ankyrin_rpt-contain_sf"/>
</dbReference>
<feature type="repeat" description="ANK" evidence="5">
    <location>
        <begin position="205"/>
        <end position="237"/>
    </location>
</feature>